<proteinExistence type="inferred from homology"/>
<name>A0A9D1MXM0_9BACT</name>
<dbReference type="Proteomes" id="UP000886852">
    <property type="component" value="Unassembled WGS sequence"/>
</dbReference>
<dbReference type="Pfam" id="PF09261">
    <property type="entry name" value="Alpha-mann_mid"/>
    <property type="match status" value="1"/>
</dbReference>
<dbReference type="InterPro" id="IPR027291">
    <property type="entry name" value="Glyco_hydro_38_N_sf"/>
</dbReference>
<dbReference type="InterPro" id="IPR011013">
    <property type="entry name" value="Gal_mutarotase_sf_dom"/>
</dbReference>
<dbReference type="Gene3D" id="2.70.98.30">
    <property type="entry name" value="Golgi alpha-mannosidase II, domain 4"/>
    <property type="match status" value="1"/>
</dbReference>
<keyword evidence="4" id="KW-0326">Glycosidase</keyword>
<dbReference type="SUPFAM" id="SSF88688">
    <property type="entry name" value="Families 57/38 glycoside transferase middle domain"/>
    <property type="match status" value="1"/>
</dbReference>
<dbReference type="InterPro" id="IPR028995">
    <property type="entry name" value="Glyco_hydro_57/38_cen_sf"/>
</dbReference>
<dbReference type="Pfam" id="PF01074">
    <property type="entry name" value="Glyco_hydro_38N"/>
    <property type="match status" value="1"/>
</dbReference>
<dbReference type="InterPro" id="IPR041147">
    <property type="entry name" value="GH38_C"/>
</dbReference>
<keyword evidence="2" id="KW-0479">Metal-binding</keyword>
<evidence type="ECO:0000256" key="2">
    <source>
        <dbReference type="ARBA" id="ARBA00022723"/>
    </source>
</evidence>
<keyword evidence="3" id="KW-0378">Hydrolase</keyword>
<dbReference type="Gene3D" id="2.60.40.2220">
    <property type="match status" value="1"/>
</dbReference>
<dbReference type="SUPFAM" id="SSF74650">
    <property type="entry name" value="Galactose mutarotase-like"/>
    <property type="match status" value="1"/>
</dbReference>
<dbReference type="Pfam" id="PF07748">
    <property type="entry name" value="Glyco_hydro_38C"/>
    <property type="match status" value="1"/>
</dbReference>
<reference evidence="6" key="2">
    <citation type="journal article" date="2021" name="PeerJ">
        <title>Extensive microbial diversity within the chicken gut microbiome revealed by metagenomics and culture.</title>
        <authorList>
            <person name="Gilroy R."/>
            <person name="Ravi A."/>
            <person name="Getino M."/>
            <person name="Pursley I."/>
            <person name="Horton D.L."/>
            <person name="Alikhan N.F."/>
            <person name="Baker D."/>
            <person name="Gharbi K."/>
            <person name="Hall N."/>
            <person name="Watson M."/>
            <person name="Adriaenssens E.M."/>
            <person name="Foster-Nyarko E."/>
            <person name="Jarju S."/>
            <person name="Secka A."/>
            <person name="Antonio M."/>
            <person name="Oren A."/>
            <person name="Chaudhuri R.R."/>
            <person name="La Ragione R."/>
            <person name="Hildebrand F."/>
            <person name="Pallen M.J."/>
        </authorList>
    </citation>
    <scope>NUCLEOTIDE SEQUENCE</scope>
    <source>
        <strain evidence="6">ChiHjej12B11-7776</strain>
    </source>
</reference>
<dbReference type="Gene3D" id="3.20.110.10">
    <property type="entry name" value="Glycoside hydrolase 38, N terminal domain"/>
    <property type="match status" value="1"/>
</dbReference>
<organism evidence="6 7">
    <name type="scientific">Candidatus Fimimonas merdipullorum</name>
    <dbReference type="NCBI Taxonomy" id="2840822"/>
    <lineage>
        <taxon>Bacteria</taxon>
        <taxon>Pseudomonadati</taxon>
        <taxon>Myxococcota</taxon>
        <taxon>Myxococcia</taxon>
        <taxon>Myxococcales</taxon>
        <taxon>Cystobacterineae</taxon>
        <taxon>Myxococcaceae</taxon>
        <taxon>Myxococcaceae incertae sedis</taxon>
        <taxon>Candidatus Fimimonas</taxon>
    </lineage>
</organism>
<dbReference type="InterPro" id="IPR000602">
    <property type="entry name" value="Glyco_hydro_38_N"/>
</dbReference>
<evidence type="ECO:0000256" key="1">
    <source>
        <dbReference type="ARBA" id="ARBA00009792"/>
    </source>
</evidence>
<gene>
    <name evidence="6" type="ORF">IAC72_05000</name>
</gene>
<evidence type="ECO:0000256" key="4">
    <source>
        <dbReference type="ARBA" id="ARBA00023295"/>
    </source>
</evidence>
<dbReference type="GO" id="GO:0009313">
    <property type="term" value="P:oligosaccharide catabolic process"/>
    <property type="evidence" value="ECO:0007669"/>
    <property type="project" value="TreeGrafter"/>
</dbReference>
<protein>
    <submittedName>
        <fullName evidence="6">Alpha-mannosidase</fullName>
    </submittedName>
</protein>
<dbReference type="InterPro" id="IPR015341">
    <property type="entry name" value="Glyco_hydro_38_cen"/>
</dbReference>
<dbReference type="Pfam" id="PF17677">
    <property type="entry name" value="Glyco_hydro38C2"/>
    <property type="match status" value="1"/>
</dbReference>
<dbReference type="InterPro" id="IPR011330">
    <property type="entry name" value="Glyco_hydro/deAcase_b/a-brl"/>
</dbReference>
<dbReference type="SUPFAM" id="SSF88713">
    <property type="entry name" value="Glycoside hydrolase/deacetylase"/>
    <property type="match status" value="1"/>
</dbReference>
<evidence type="ECO:0000259" key="5">
    <source>
        <dbReference type="SMART" id="SM00872"/>
    </source>
</evidence>
<dbReference type="PANTHER" id="PTHR46017:SF1">
    <property type="entry name" value="ALPHA-MANNOSIDASE 2C1"/>
    <property type="match status" value="1"/>
</dbReference>
<dbReference type="GO" id="GO:0006013">
    <property type="term" value="P:mannose metabolic process"/>
    <property type="evidence" value="ECO:0007669"/>
    <property type="project" value="InterPro"/>
</dbReference>
<dbReference type="PANTHER" id="PTHR46017">
    <property type="entry name" value="ALPHA-MANNOSIDASE 2C1"/>
    <property type="match status" value="1"/>
</dbReference>
<dbReference type="EMBL" id="DVOC01000086">
    <property type="protein sequence ID" value="HIU91349.1"/>
    <property type="molecule type" value="Genomic_DNA"/>
</dbReference>
<dbReference type="Gene3D" id="1.20.1270.50">
    <property type="entry name" value="Glycoside hydrolase family 38, central domain"/>
    <property type="match status" value="1"/>
</dbReference>
<dbReference type="GO" id="GO:0030246">
    <property type="term" value="F:carbohydrate binding"/>
    <property type="evidence" value="ECO:0007669"/>
    <property type="project" value="InterPro"/>
</dbReference>
<comment type="similarity">
    <text evidence="1">Belongs to the glycosyl hydrolase 38 family.</text>
</comment>
<dbReference type="InterPro" id="IPR037094">
    <property type="entry name" value="Glyco_hydro_38_cen_sf"/>
</dbReference>
<dbReference type="SMART" id="SM00872">
    <property type="entry name" value="Alpha-mann_mid"/>
    <property type="match status" value="1"/>
</dbReference>
<accession>A0A9D1MXM0</accession>
<dbReference type="GO" id="GO:0004559">
    <property type="term" value="F:alpha-mannosidase activity"/>
    <property type="evidence" value="ECO:0007669"/>
    <property type="project" value="InterPro"/>
</dbReference>
<dbReference type="InterPro" id="IPR011682">
    <property type="entry name" value="Glyco_hydro_38_C"/>
</dbReference>
<evidence type="ECO:0000313" key="6">
    <source>
        <dbReference type="EMBL" id="HIU91349.1"/>
    </source>
</evidence>
<feature type="domain" description="Glycoside hydrolase family 38 central" evidence="5">
    <location>
        <begin position="493"/>
        <end position="567"/>
    </location>
</feature>
<dbReference type="AlphaFoldDB" id="A0A9D1MXM0"/>
<reference evidence="6" key="1">
    <citation type="submission" date="2020-10" db="EMBL/GenBank/DDBJ databases">
        <authorList>
            <person name="Gilroy R."/>
        </authorList>
    </citation>
    <scope>NUCLEOTIDE SEQUENCE</scope>
    <source>
        <strain evidence="6">ChiHjej12B11-7776</strain>
    </source>
</reference>
<sequence length="968" mass="109794">MLQPKQRERLIAKVSRLAEVYRKYEVKRLVPQKVYIAEQGKLMQKGDVWGRDFCCATFTFHAEGVKEGERYCLYALTGATEHLVTVKGKKVGMLDYVPHAAAPQERVHKYLPIEVRNGDEVALEGYYSHPFPGTMPYDEYSTFALDGLYPRRRYEGIWLCEMDDGVCSLCNMLELLNKRFLAEEGFARAQTEKVYEKLFEILPLAPQRPDEQSVQSATAVIADYMSKPPRLPFVGLIGHSHLDTAWLWTVEETRRKLMRTLSNAVTLLEKYHDYKFILSTVLYLKWVEEDDPDLFERVKKLVAQGRLEPNGCSWVECDGNLTGGEAFCRQLLWGKRYLWQKFNYVPDAFWLPDTFGYSPSLPQLMVKSGLKYFLTTKLSWNDTNRFPYETFVWQGIDGSRVTVHFNTIHTAADQLAVQKRLQNVVDKGESDRVLIAYGYGDGGGGPSEERVRQALHTQRNCKFAEVKHVTVSEFMQGLQNADLPLYHGELYLELHRGTYTVNSLIKKLNRKLECALHDAELVSVLCGDGEGKKLTDKLYSVLLLNQFHDVLPGTCIRQVNTEAEKQLAQALKEAYKYVGGSGKKRYFNTLGWQRTEVLPSAKGQNYVAVDGKPRTVARFKFDAYGYGKKINAPAAFSFSFDGRRVVTPFLTAEVKEGVITSLVYKGKQYVKGGFNLLRYAESVPYIYDNWDIDADYVLKEKSAEFVRQSLVACGESILVLRAEYRLGEDELYTDVKFYAHTPMVEMENRLVTKNKHSVIRAYFDTTLFAPRYKCETQFGSVERNAYPHDVTDEAKFEVCAHKWTDLSQNDCGLSLLTDCKYGVSVSGGTMGLTLHKGGTHPDDRGGVGESYFRYALLPHEGALGIETIKAAYNFNYTPLPTARKMHGLFVLHGDGVICETVKQGEDGGIVVRLYECLGGDADVSIQCPYEIYSCTLTEEQPVFLAASEARLQFAPFEIKTLLLKPLKG</sequence>
<comment type="caution">
    <text evidence="6">The sequence shown here is derived from an EMBL/GenBank/DDBJ whole genome shotgun (WGS) entry which is preliminary data.</text>
</comment>
<dbReference type="GO" id="GO:0046872">
    <property type="term" value="F:metal ion binding"/>
    <property type="evidence" value="ECO:0007669"/>
    <property type="project" value="UniProtKB-KW"/>
</dbReference>
<evidence type="ECO:0000313" key="7">
    <source>
        <dbReference type="Proteomes" id="UP000886852"/>
    </source>
</evidence>
<evidence type="ECO:0000256" key="3">
    <source>
        <dbReference type="ARBA" id="ARBA00022801"/>
    </source>
</evidence>
<dbReference type="CDD" id="cd10789">
    <property type="entry name" value="GH38N_AMII_ER_cytosolic"/>
    <property type="match status" value="1"/>
</dbReference>